<accession>A0A840F8T9</accession>
<dbReference type="PROSITE" id="PS50929">
    <property type="entry name" value="ABC_TM1F"/>
    <property type="match status" value="1"/>
</dbReference>
<comment type="similarity">
    <text evidence="9">Belongs to the ABC transporter superfamily. Siderophore-Fe(3+) uptake transporter (SIUT) (TC 3.A.1.21) family.</text>
</comment>
<keyword evidence="2" id="KW-0997">Cell inner membrane</keyword>
<dbReference type="Pfam" id="PF00005">
    <property type="entry name" value="ABC_tran"/>
    <property type="match status" value="1"/>
</dbReference>
<feature type="transmembrane region" description="Helical" evidence="10">
    <location>
        <begin position="12"/>
        <end position="36"/>
    </location>
</feature>
<dbReference type="Gene3D" id="3.40.50.300">
    <property type="entry name" value="P-loop containing nucleotide triphosphate hydrolases"/>
    <property type="match status" value="1"/>
</dbReference>
<evidence type="ECO:0000256" key="1">
    <source>
        <dbReference type="ARBA" id="ARBA00004429"/>
    </source>
</evidence>
<dbReference type="InterPro" id="IPR003439">
    <property type="entry name" value="ABC_transporter-like_ATP-bd"/>
</dbReference>
<evidence type="ECO:0000256" key="6">
    <source>
        <dbReference type="ARBA" id="ARBA00022967"/>
    </source>
</evidence>
<evidence type="ECO:0000256" key="9">
    <source>
        <dbReference type="ARBA" id="ARBA00023455"/>
    </source>
</evidence>
<dbReference type="PANTHER" id="PTHR24221:SF654">
    <property type="entry name" value="ATP-BINDING CASSETTE SUB-FAMILY B MEMBER 6"/>
    <property type="match status" value="1"/>
</dbReference>
<name>A0A840F8T9_9ACTN</name>
<dbReference type="SUPFAM" id="SSF90123">
    <property type="entry name" value="ABC transporter transmembrane region"/>
    <property type="match status" value="1"/>
</dbReference>
<protein>
    <submittedName>
        <fullName evidence="13">ATP-binding cassette subfamily B protein</fullName>
    </submittedName>
</protein>
<keyword evidence="6" id="KW-1278">Translocase</keyword>
<dbReference type="PROSITE" id="PS50893">
    <property type="entry name" value="ABC_TRANSPORTER_2"/>
    <property type="match status" value="1"/>
</dbReference>
<dbReference type="Proteomes" id="UP000551501">
    <property type="component" value="Unassembled WGS sequence"/>
</dbReference>
<dbReference type="PROSITE" id="PS00211">
    <property type="entry name" value="ABC_TRANSPORTER_1"/>
    <property type="match status" value="1"/>
</dbReference>
<evidence type="ECO:0000256" key="10">
    <source>
        <dbReference type="SAM" id="Phobius"/>
    </source>
</evidence>
<proteinExistence type="inferred from homology"/>
<evidence type="ECO:0000256" key="5">
    <source>
        <dbReference type="ARBA" id="ARBA00022840"/>
    </source>
</evidence>
<dbReference type="AlphaFoldDB" id="A0A840F8T9"/>
<feature type="transmembrane region" description="Helical" evidence="10">
    <location>
        <begin position="279"/>
        <end position="297"/>
    </location>
</feature>
<evidence type="ECO:0000313" key="14">
    <source>
        <dbReference type="Proteomes" id="UP000551501"/>
    </source>
</evidence>
<feature type="transmembrane region" description="Helical" evidence="10">
    <location>
        <begin position="56"/>
        <end position="81"/>
    </location>
</feature>
<keyword evidence="4" id="KW-0547">Nucleotide-binding</keyword>
<feature type="transmembrane region" description="Helical" evidence="10">
    <location>
        <begin position="158"/>
        <end position="175"/>
    </location>
</feature>
<gene>
    <name evidence="13" type="ORF">BKA16_002489</name>
</gene>
<dbReference type="GO" id="GO:0005886">
    <property type="term" value="C:plasma membrane"/>
    <property type="evidence" value="ECO:0007669"/>
    <property type="project" value="UniProtKB-SubCell"/>
</dbReference>
<organism evidence="13 14">
    <name type="scientific">Gordonia humi</name>
    <dbReference type="NCBI Taxonomy" id="686429"/>
    <lineage>
        <taxon>Bacteria</taxon>
        <taxon>Bacillati</taxon>
        <taxon>Actinomycetota</taxon>
        <taxon>Actinomycetes</taxon>
        <taxon>Mycobacteriales</taxon>
        <taxon>Gordoniaceae</taxon>
        <taxon>Gordonia</taxon>
    </lineage>
</organism>
<dbReference type="Gene3D" id="1.20.1560.10">
    <property type="entry name" value="ABC transporter type 1, transmembrane domain"/>
    <property type="match status" value="1"/>
</dbReference>
<dbReference type="InterPro" id="IPR017871">
    <property type="entry name" value="ABC_transporter-like_CS"/>
</dbReference>
<evidence type="ECO:0000256" key="8">
    <source>
        <dbReference type="ARBA" id="ARBA00023136"/>
    </source>
</evidence>
<dbReference type="SMART" id="SM00382">
    <property type="entry name" value="AAA"/>
    <property type="match status" value="1"/>
</dbReference>
<keyword evidence="5 13" id="KW-0067">ATP-binding</keyword>
<evidence type="ECO:0000256" key="4">
    <source>
        <dbReference type="ARBA" id="ARBA00022741"/>
    </source>
</evidence>
<dbReference type="GO" id="GO:0140359">
    <property type="term" value="F:ABC-type transporter activity"/>
    <property type="evidence" value="ECO:0007669"/>
    <property type="project" value="InterPro"/>
</dbReference>
<dbReference type="InterPro" id="IPR039421">
    <property type="entry name" value="Type_1_exporter"/>
</dbReference>
<dbReference type="RefSeq" id="WP_246371749.1">
    <property type="nucleotide sequence ID" value="NZ_BAABHL010000040.1"/>
</dbReference>
<evidence type="ECO:0000259" key="12">
    <source>
        <dbReference type="PROSITE" id="PS50929"/>
    </source>
</evidence>
<feature type="transmembrane region" description="Helical" evidence="10">
    <location>
        <begin position="243"/>
        <end position="267"/>
    </location>
</feature>
<dbReference type="InterPro" id="IPR003593">
    <property type="entry name" value="AAA+_ATPase"/>
</dbReference>
<reference evidence="13 14" key="1">
    <citation type="submission" date="2020-08" db="EMBL/GenBank/DDBJ databases">
        <title>Sequencing the genomes of 1000 actinobacteria strains.</title>
        <authorList>
            <person name="Klenk H.-P."/>
        </authorList>
    </citation>
    <scope>NUCLEOTIDE SEQUENCE [LARGE SCALE GENOMIC DNA]</scope>
    <source>
        <strain evidence="13 14">DSM 45298</strain>
    </source>
</reference>
<dbReference type="Pfam" id="PF00664">
    <property type="entry name" value="ABC_membrane"/>
    <property type="match status" value="1"/>
</dbReference>
<feature type="domain" description="ABC transporter" evidence="11">
    <location>
        <begin position="333"/>
        <end position="555"/>
    </location>
</feature>
<keyword evidence="3 10" id="KW-0812">Transmembrane</keyword>
<feature type="domain" description="ABC transmembrane type-1" evidence="12">
    <location>
        <begin position="15"/>
        <end position="302"/>
    </location>
</feature>
<dbReference type="PANTHER" id="PTHR24221">
    <property type="entry name" value="ATP-BINDING CASSETTE SUB-FAMILY B"/>
    <property type="match status" value="1"/>
</dbReference>
<keyword evidence="14" id="KW-1185">Reference proteome</keyword>
<evidence type="ECO:0000256" key="7">
    <source>
        <dbReference type="ARBA" id="ARBA00022989"/>
    </source>
</evidence>
<dbReference type="CDD" id="cd07346">
    <property type="entry name" value="ABC_6TM_exporters"/>
    <property type="match status" value="1"/>
</dbReference>
<comment type="subcellular location">
    <subcellularLocation>
        <location evidence="1">Cell inner membrane</location>
        <topology evidence="1">Multi-pass membrane protein</topology>
    </subcellularLocation>
</comment>
<evidence type="ECO:0000256" key="2">
    <source>
        <dbReference type="ARBA" id="ARBA00022519"/>
    </source>
</evidence>
<dbReference type="InterPro" id="IPR036640">
    <property type="entry name" value="ABC1_TM_sf"/>
</dbReference>
<dbReference type="GO" id="GO:0016887">
    <property type="term" value="F:ATP hydrolysis activity"/>
    <property type="evidence" value="ECO:0007669"/>
    <property type="project" value="InterPro"/>
</dbReference>
<dbReference type="InterPro" id="IPR027417">
    <property type="entry name" value="P-loop_NTPase"/>
</dbReference>
<dbReference type="InterPro" id="IPR011527">
    <property type="entry name" value="ABC1_TM_dom"/>
</dbReference>
<comment type="caution">
    <text evidence="13">The sequence shown here is derived from an EMBL/GenBank/DDBJ whole genome shotgun (WGS) entry which is preliminary data.</text>
</comment>
<evidence type="ECO:0000313" key="13">
    <source>
        <dbReference type="EMBL" id="MBB4135937.1"/>
    </source>
</evidence>
<evidence type="ECO:0000259" key="11">
    <source>
        <dbReference type="PROSITE" id="PS50893"/>
    </source>
</evidence>
<dbReference type="GO" id="GO:0005524">
    <property type="term" value="F:ATP binding"/>
    <property type="evidence" value="ECO:0007669"/>
    <property type="project" value="UniProtKB-KW"/>
</dbReference>
<dbReference type="SUPFAM" id="SSF52540">
    <property type="entry name" value="P-loop containing nucleoside triphosphate hydrolases"/>
    <property type="match status" value="1"/>
</dbReference>
<evidence type="ECO:0000256" key="3">
    <source>
        <dbReference type="ARBA" id="ARBA00022692"/>
    </source>
</evidence>
<feature type="transmembrane region" description="Helical" evidence="10">
    <location>
        <begin position="135"/>
        <end position="152"/>
    </location>
</feature>
<keyword evidence="7 10" id="KW-1133">Transmembrane helix</keyword>
<sequence length="556" mass="60010">MRTKELVRPYRGRFALIVLLYALGSVMGLAPLMAAMEIGRAFLSDGPTDGHHVWRAVMFGAGGLVLGVVLIAAAATSGHVLDGTVQLDLRRRLAMKLSRVQLGRLVERRTGDLTKAIGDDVSTVHPFIAHAPGELVSAFVVPIGVAVYLFTVDWRMTLITLIPVALAIVFVPAMMTPPRLREQEEFDEAMGHVTSAVIEFVEGIAVVKTFGAPGRAHQRFRTATDAFVTVFTRWVRGISRPAAAMQFVLSPAFVLLVVFIGGATLIVTESIDAVDLLPFLFLGMGLTAPVAALGHGFDDLVAARRALGRIEEVLAIPSMDVRRAPETPVGHRVEFRGVHAGYGDHEVLTGIDLVLEPGTTTALTGPSGSGKSTLIELLPRFADPTAGAILLGGVDIRELSSGDLYRTISFVFQDVRVLRATIAENISLAVPHAAHGDIVRAAVRANIHDRILQMPRGYESVIGEDVELSGGERQRISLARALLADTPVLVLDEATSFADPQTERAIRQMLASQDKTVLMIAHRSESTSNADTVLALDQGRIEEVRHQSPRKDNRSR</sequence>
<dbReference type="EMBL" id="JACIFP010000001">
    <property type="protein sequence ID" value="MBB4135937.1"/>
    <property type="molecule type" value="Genomic_DNA"/>
</dbReference>
<keyword evidence="2" id="KW-1003">Cell membrane</keyword>
<keyword evidence="8 10" id="KW-0472">Membrane</keyword>